<dbReference type="Gene3D" id="3.40.50.300">
    <property type="entry name" value="P-loop containing nucleotide triphosphate hydrolases"/>
    <property type="match status" value="1"/>
</dbReference>
<sequence length="1795" mass="208206">MKASKLHKAFLNHFLGIRFFKTYVGLGFTDCNPEEKDINNMTQTVFYSTDLMQSHMGRMEHEFEKESVNHMARETLRRFNARYDGAGQVDQPYMLHLRIGQGHAYSKYNTLMHFLNVVKTYWRNPDLGNVALCGKDVRTLLALASQKIFFAPNHQGWYHYGPFEHAAGGGGYYSSYGTSRGELDLAVASSLRNAAPGPTRRAARKHLELVVADRVYEYHYLQKILRNVFDAAGGEPFKSDNEVLNLCLLSLLLDFGLFEEYADLLRLPLLARRLQHRADTRELQVEVANLIYEFDRGNVAEDVARNKVEELLFETSHKFLVNKDVSLQSAQFKLIRALNSDPDYQSYVLLVKIYMSLCQINKSVEVDYYKVHCDGGFRIIIPNSFSQRTCEYLEEVTKRYTFSEKEGIMTYDDLPVFDLRPQQPDIDLYGIRLESGSNVQSMVKYVKIDNAFRIMSSAEKYLVFVADSTLVVEVANRGRTSVRINNIPAEVACLFCNEALSFLPAFKYADGEDVVVFASPNMHLHVDGGGQFHPDYYGMRHELVELVSSVEVGVDLNDEHVFKRQRLNDLLTESKTVLHYPDYLLQVPRRSELINLLDLAMRLRNVSFFILVLLYLQRASIHLVYHTTNREGKLQITGPWLEAICYVIQAEENGKKNKHYDAIFSKQFFDLNQHRDLPLDRFIDRLCQNFTKYQRFVDGRYRIIPTDKQKAFLTRLITAQECFHFSEVGSGKTKVILPLLCQIFLSNNAEAHSHLARGGAPKDVLVVLVPEHLVTDACAQVYRYCLNLNFRDTYFVHDEIVALKSPRVDLGKGHKRIFVTSFNQFKKALTDDEICEKVFPRREHFLLVADEVDDFLDRNKLVFNICSNKNNAFDRSTRDLYFDVSSAAYRGVDCPATVRGAENPRYWTQLYEKFCAIHAEIQDVSRSINKNFGIFNAHTLRHCSTNTAYDIEGYKSLIARPYESVNRAMPGSYYSDVERTLFLTYVILSEDVAKYDALFAMERKFITYEYWHAHFLHQLDFDDLVYGHEKLSEICDKHPEARQGLVQFLYEIILNKMEIRDKSRSVNSIDLVFNFDCIGFTGTPFLENYPAANYIRNKRTDDIPDMINREFYVYSSDHLRQTEFEDRFKRFQGQNDHVLVKYLSSDFVRSSPNEMATLQSIFTKEEESREAEAMATARDVDGNTGPSGFNTIVDLCGIFKLSTIQDVRTLIQAHFGPDRFHYLYHIDQSDNSDRVLCMKTGNDIQYDEEFYKHLCNEYAAELRQRIFFFVDNRNVIGKDIPFQLVYQRQYGQALFTKSIVLAHDVDDFSKIWQAMGRSRTMNQTEFSIYKSNIPATCETEGRAQDIKKQPLTRQLYITNCDRKMAGNISSIYLTLIALLNLSQRKFYYQDDIVNTFLEKMKQTIEKNVVLHERQLVHHILRTSELASIFQNILTDKFRRSATPDVANLVLDEARLDQLLRHITKQKYEQRPPSRDLFDHLILFLSGEQKSLMEISYTKQHQKQKQKQQNKNRDSDAMSTFNKHHQLPMCKATTDYFVSTKSLKTDWPKRALAMVVPIPVLSLSYTIGGRRGAINVYPTVQFLYSHHIHEEYIVEKVRSTLDSYTLESFIRDVKRRHHMSSSTDHASRMVENGRDGSYCTSISINYVRQNPQYTIAALEEGIYIIGMKDQFNVFDLPTNPLCKFIQCVTDEFGFVLYDRTGCKDIDQLGPYFIEQYIIMEVLAKQEIAENVIEYYLKHKGKLQKGLSRYNEKQGQGFICWRFLLNDASKTIAKTIDGSIDEMDIDETIIKRKRTKQ</sequence>
<dbReference type="EMBL" id="HBFR01041146">
    <property type="protein sequence ID" value="CAD8902845.1"/>
    <property type="molecule type" value="Transcribed_RNA"/>
</dbReference>
<proteinExistence type="predicted"/>
<name>A0A7S1C0Z4_9STRA</name>
<evidence type="ECO:0000313" key="2">
    <source>
        <dbReference type="EMBL" id="CAD8902845.1"/>
    </source>
</evidence>
<reference evidence="2" key="1">
    <citation type="submission" date="2021-01" db="EMBL/GenBank/DDBJ databases">
        <authorList>
            <person name="Corre E."/>
            <person name="Pelletier E."/>
            <person name="Niang G."/>
            <person name="Scheremetjew M."/>
            <person name="Finn R."/>
            <person name="Kale V."/>
            <person name="Holt S."/>
            <person name="Cochrane G."/>
            <person name="Meng A."/>
            <person name="Brown T."/>
            <person name="Cohen L."/>
        </authorList>
    </citation>
    <scope>NUCLEOTIDE SEQUENCE</scope>
    <source>
        <strain evidence="2">308</strain>
    </source>
</reference>
<protein>
    <submittedName>
        <fullName evidence="2">Uncharacterized protein</fullName>
    </submittedName>
</protein>
<gene>
    <name evidence="2" type="ORF">CHYS00102_LOCUS30064</name>
</gene>
<dbReference type="SUPFAM" id="SSF52540">
    <property type="entry name" value="P-loop containing nucleoside triphosphate hydrolases"/>
    <property type="match status" value="1"/>
</dbReference>
<dbReference type="InterPro" id="IPR027417">
    <property type="entry name" value="P-loop_NTPase"/>
</dbReference>
<feature type="region of interest" description="Disordered" evidence="1">
    <location>
        <begin position="1496"/>
        <end position="1522"/>
    </location>
</feature>
<feature type="compositionally biased region" description="Basic residues" evidence="1">
    <location>
        <begin position="1499"/>
        <end position="1509"/>
    </location>
</feature>
<organism evidence="2">
    <name type="scientific">Corethron hystrix</name>
    <dbReference type="NCBI Taxonomy" id="216773"/>
    <lineage>
        <taxon>Eukaryota</taxon>
        <taxon>Sar</taxon>
        <taxon>Stramenopiles</taxon>
        <taxon>Ochrophyta</taxon>
        <taxon>Bacillariophyta</taxon>
        <taxon>Coscinodiscophyceae</taxon>
        <taxon>Corethrophycidae</taxon>
        <taxon>Corethrales</taxon>
        <taxon>Corethraceae</taxon>
        <taxon>Corethron</taxon>
    </lineage>
</organism>
<evidence type="ECO:0000256" key="1">
    <source>
        <dbReference type="SAM" id="MobiDB-lite"/>
    </source>
</evidence>
<accession>A0A7S1C0Z4</accession>